<keyword evidence="5 8" id="KW-1133">Transmembrane helix</keyword>
<keyword evidence="4 8" id="KW-0812">Transmembrane</keyword>
<evidence type="ECO:0000256" key="8">
    <source>
        <dbReference type="SAM" id="Phobius"/>
    </source>
</evidence>
<reference evidence="9" key="1">
    <citation type="submission" date="2020-10" db="EMBL/GenBank/DDBJ databases">
        <title>Genome Sequence of Monilinia vaccinii-corymbosi Sheds Light on Mummy Berry Disease Infection of Blueberry and Mating Type.</title>
        <authorList>
            <person name="Yow A.G."/>
            <person name="Zhang Y."/>
            <person name="Bansal K."/>
            <person name="Eacker S.M."/>
            <person name="Sullivan S."/>
            <person name="Liachko I."/>
            <person name="Cubeta M.A."/>
            <person name="Rollins J.A."/>
            <person name="Ashrafi H."/>
        </authorList>
    </citation>
    <scope>NUCLEOTIDE SEQUENCE</scope>
    <source>
        <strain evidence="9">RL-1</strain>
    </source>
</reference>
<evidence type="ECO:0000256" key="3">
    <source>
        <dbReference type="ARBA" id="ARBA00022448"/>
    </source>
</evidence>
<keyword evidence="3" id="KW-0813">Transport</keyword>
<feature type="region of interest" description="Disordered" evidence="7">
    <location>
        <begin position="555"/>
        <end position="615"/>
    </location>
</feature>
<dbReference type="Proteomes" id="UP000672032">
    <property type="component" value="Chromosome 4"/>
</dbReference>
<evidence type="ECO:0000256" key="6">
    <source>
        <dbReference type="ARBA" id="ARBA00023136"/>
    </source>
</evidence>
<dbReference type="Pfam" id="PF00860">
    <property type="entry name" value="Xan_ur_permease"/>
    <property type="match status" value="1"/>
</dbReference>
<dbReference type="PROSITE" id="PS01116">
    <property type="entry name" value="XANTH_URACIL_PERMASE"/>
    <property type="match status" value="1"/>
</dbReference>
<dbReference type="PANTHER" id="PTHR42810">
    <property type="entry name" value="PURINE PERMEASE C1399.01C-RELATED"/>
    <property type="match status" value="1"/>
</dbReference>
<gene>
    <name evidence="9" type="ORF">DSL72_005092</name>
</gene>
<dbReference type="NCBIfam" id="TIGR00801">
    <property type="entry name" value="ncs2"/>
    <property type="match status" value="1"/>
</dbReference>
<organism evidence="9 10">
    <name type="scientific">Monilinia vaccinii-corymbosi</name>
    <dbReference type="NCBI Taxonomy" id="61207"/>
    <lineage>
        <taxon>Eukaryota</taxon>
        <taxon>Fungi</taxon>
        <taxon>Dikarya</taxon>
        <taxon>Ascomycota</taxon>
        <taxon>Pezizomycotina</taxon>
        <taxon>Leotiomycetes</taxon>
        <taxon>Helotiales</taxon>
        <taxon>Sclerotiniaceae</taxon>
        <taxon>Monilinia</taxon>
    </lineage>
</organism>
<evidence type="ECO:0008006" key="11">
    <source>
        <dbReference type="Google" id="ProtNLM"/>
    </source>
</evidence>
<sequence>MSVTIDSGPHDGPDNIAPEHSPKRSIGERIHSTVRAFTTKDGLIGKYDYAFLFRPNLPFMEKSKRRAPFFGLQDRMPIILGLLLGFQHSLAMLAGVITPPILIASFAYFETETTQYLVSTSLIVSGILSAVQITRFKIMKTPYYVGTGLISVVGTSFAVIPLASKGFSQMYANGMCKTADDGTPLPCPEAYGALLGTASLCALLEIGLSFMTPRLLKKLFPPIVTGPTVMLIGVSLIETGLQGWAGGSGSCMSRPTTGDYMLCPSNAAPHALPWGSAEFIGLGFSVFITIIICERFGSPIMKSLAVVLGLLVGCVIAAACGYFDSSGVTVAPVASFIWVKTFPLTVYGPFILPLLAIYLILMMEAIGDITATCDVSRLQVDGALFDSRIQGGVLADGLNGMLAGLCTITPMSTFAQNNGVIALTRCANRKAGFAACFFLVVMGVFAKFAAAITSIPAAVLGGMITFLFASVAVSGLRIISTVPFTRRTRFILTASLALGYGATMVPTWFSYVFTYTGGNRAKAGFFDAIVLVMETGFAVTAFVAVGLNLGLPEESEDEEMESLGGDLGEREAEERELEMRRGGEGYGNGNGNENDDGLERGSFGMSKAEEAKRSK</sequence>
<feature type="transmembrane region" description="Helical" evidence="8">
    <location>
        <begin position="431"/>
        <end position="452"/>
    </location>
</feature>
<feature type="transmembrane region" description="Helical" evidence="8">
    <location>
        <begin position="490"/>
        <end position="509"/>
    </location>
</feature>
<evidence type="ECO:0000256" key="2">
    <source>
        <dbReference type="ARBA" id="ARBA00008821"/>
    </source>
</evidence>
<evidence type="ECO:0000256" key="7">
    <source>
        <dbReference type="SAM" id="MobiDB-lite"/>
    </source>
</evidence>
<keyword evidence="6 8" id="KW-0472">Membrane</keyword>
<feature type="transmembrane region" description="Helical" evidence="8">
    <location>
        <begin position="143"/>
        <end position="163"/>
    </location>
</feature>
<dbReference type="GO" id="GO:0000324">
    <property type="term" value="C:fungal-type vacuole"/>
    <property type="evidence" value="ECO:0007669"/>
    <property type="project" value="TreeGrafter"/>
</dbReference>
<proteinExistence type="inferred from homology"/>
<feature type="transmembrane region" description="Helical" evidence="8">
    <location>
        <begin position="458"/>
        <end position="478"/>
    </location>
</feature>
<dbReference type="GO" id="GO:0042907">
    <property type="term" value="F:xanthine transmembrane transporter activity"/>
    <property type="evidence" value="ECO:0007669"/>
    <property type="project" value="TreeGrafter"/>
</dbReference>
<feature type="transmembrane region" description="Helical" evidence="8">
    <location>
        <begin position="78"/>
        <end position="108"/>
    </location>
</feature>
<evidence type="ECO:0000256" key="1">
    <source>
        <dbReference type="ARBA" id="ARBA00004141"/>
    </source>
</evidence>
<comment type="subcellular location">
    <subcellularLocation>
        <location evidence="1">Membrane</location>
        <topology evidence="1">Multi-pass membrane protein</topology>
    </subcellularLocation>
</comment>
<comment type="similarity">
    <text evidence="2">Belongs to the nucleobase:cation symporter-2 (NCS2) (TC 2.A.40) family.</text>
</comment>
<dbReference type="OrthoDB" id="1641903at2759"/>
<accession>A0A8A3PEQ0</accession>
<evidence type="ECO:0000256" key="4">
    <source>
        <dbReference type="ARBA" id="ARBA00022692"/>
    </source>
</evidence>
<keyword evidence="10" id="KW-1185">Reference proteome</keyword>
<feature type="transmembrane region" description="Helical" evidence="8">
    <location>
        <begin position="304"/>
        <end position="324"/>
    </location>
</feature>
<name>A0A8A3PEQ0_9HELO</name>
<dbReference type="PANTHER" id="PTHR42810:SF2">
    <property type="entry name" value="PURINE PERMEASE C1399.01C-RELATED"/>
    <property type="match status" value="1"/>
</dbReference>
<dbReference type="EMBL" id="CP063408">
    <property type="protein sequence ID" value="QSZ33524.1"/>
    <property type="molecule type" value="Genomic_DNA"/>
</dbReference>
<feature type="transmembrane region" description="Helical" evidence="8">
    <location>
        <begin position="219"/>
        <end position="237"/>
    </location>
</feature>
<dbReference type="GO" id="GO:0005886">
    <property type="term" value="C:plasma membrane"/>
    <property type="evidence" value="ECO:0007669"/>
    <property type="project" value="TreeGrafter"/>
</dbReference>
<feature type="compositionally biased region" description="Basic and acidic residues" evidence="7">
    <location>
        <begin position="567"/>
        <end position="583"/>
    </location>
</feature>
<feature type="transmembrane region" description="Helical" evidence="8">
    <location>
        <begin position="190"/>
        <end position="212"/>
    </location>
</feature>
<feature type="transmembrane region" description="Helical" evidence="8">
    <location>
        <begin position="344"/>
        <end position="361"/>
    </location>
</feature>
<feature type="transmembrane region" description="Helical" evidence="8">
    <location>
        <begin position="529"/>
        <end position="551"/>
    </location>
</feature>
<dbReference type="AlphaFoldDB" id="A0A8A3PEQ0"/>
<protein>
    <recommendedName>
        <fullName evidence="11">Purine permease</fullName>
    </recommendedName>
</protein>
<feature type="region of interest" description="Disordered" evidence="7">
    <location>
        <begin position="1"/>
        <end position="24"/>
    </location>
</feature>
<feature type="transmembrane region" description="Helical" evidence="8">
    <location>
        <begin position="271"/>
        <end position="292"/>
    </location>
</feature>
<evidence type="ECO:0000256" key="5">
    <source>
        <dbReference type="ARBA" id="ARBA00022989"/>
    </source>
</evidence>
<dbReference type="InterPro" id="IPR006042">
    <property type="entry name" value="Xan_ur_permease"/>
</dbReference>
<evidence type="ECO:0000313" key="9">
    <source>
        <dbReference type="EMBL" id="QSZ33524.1"/>
    </source>
</evidence>
<evidence type="ECO:0000313" key="10">
    <source>
        <dbReference type="Proteomes" id="UP000672032"/>
    </source>
</evidence>
<dbReference type="InterPro" id="IPR006043">
    <property type="entry name" value="NCS2"/>
</dbReference>